<evidence type="ECO:0000256" key="1">
    <source>
        <dbReference type="SAM" id="MobiDB-lite"/>
    </source>
</evidence>
<evidence type="ECO:0000313" key="2">
    <source>
        <dbReference type="EMBL" id="KKN29829.1"/>
    </source>
</evidence>
<feature type="compositionally biased region" description="Polar residues" evidence="1">
    <location>
        <begin position="11"/>
        <end position="23"/>
    </location>
</feature>
<accession>A0A0F9PI39</accession>
<feature type="region of interest" description="Disordered" evidence="1">
    <location>
        <begin position="86"/>
        <end position="105"/>
    </location>
</feature>
<feature type="region of interest" description="Disordered" evidence="1">
    <location>
        <begin position="1"/>
        <end position="23"/>
    </location>
</feature>
<name>A0A0F9PI39_9ZZZZ</name>
<reference evidence="2" key="1">
    <citation type="journal article" date="2015" name="Nature">
        <title>Complex archaea that bridge the gap between prokaryotes and eukaryotes.</title>
        <authorList>
            <person name="Spang A."/>
            <person name="Saw J.H."/>
            <person name="Jorgensen S.L."/>
            <person name="Zaremba-Niedzwiedzka K."/>
            <person name="Martijn J."/>
            <person name="Lind A.E."/>
            <person name="van Eijk R."/>
            <person name="Schleper C."/>
            <person name="Guy L."/>
            <person name="Ettema T.J."/>
        </authorList>
    </citation>
    <scope>NUCLEOTIDE SEQUENCE</scope>
</reference>
<gene>
    <name evidence="2" type="ORF">LCGC14_0839970</name>
</gene>
<organism evidence="2">
    <name type="scientific">marine sediment metagenome</name>
    <dbReference type="NCBI Taxonomy" id="412755"/>
    <lineage>
        <taxon>unclassified sequences</taxon>
        <taxon>metagenomes</taxon>
        <taxon>ecological metagenomes</taxon>
    </lineage>
</organism>
<protein>
    <submittedName>
        <fullName evidence="2">Uncharacterized protein</fullName>
    </submittedName>
</protein>
<comment type="caution">
    <text evidence="2">The sequence shown here is derived from an EMBL/GenBank/DDBJ whole genome shotgun (WGS) entry which is preliminary data.</text>
</comment>
<proteinExistence type="predicted"/>
<dbReference type="AlphaFoldDB" id="A0A0F9PI39"/>
<feature type="compositionally biased region" description="Polar residues" evidence="1">
    <location>
        <begin position="88"/>
        <end position="99"/>
    </location>
</feature>
<dbReference type="EMBL" id="LAZR01002454">
    <property type="protein sequence ID" value="KKN29829.1"/>
    <property type="molecule type" value="Genomic_DNA"/>
</dbReference>
<sequence>MSLKVALTPEGRTSSAHEPTTSNVELEDMEEDILFVLETHTTPLDLEVLRSKVHQTAPNSDLSRTDFDPIFNQALGSLQAKRHIRTFTGPTSGQPSATTFEELEL</sequence>